<keyword evidence="1" id="KW-1133">Transmembrane helix</keyword>
<comment type="caution">
    <text evidence="2">The sequence shown here is derived from an EMBL/GenBank/DDBJ whole genome shotgun (WGS) entry which is preliminary data.</text>
</comment>
<feature type="transmembrane region" description="Helical" evidence="1">
    <location>
        <begin position="38"/>
        <end position="61"/>
    </location>
</feature>
<accession>A0ABU5ISN4</accession>
<feature type="transmembrane region" description="Helical" evidence="1">
    <location>
        <begin position="81"/>
        <end position="100"/>
    </location>
</feature>
<feature type="transmembrane region" description="Helical" evidence="1">
    <location>
        <begin position="6"/>
        <end position="26"/>
    </location>
</feature>
<dbReference type="EMBL" id="JAXOFX010000001">
    <property type="protein sequence ID" value="MDZ5470155.1"/>
    <property type="molecule type" value="Genomic_DNA"/>
</dbReference>
<keyword evidence="3" id="KW-1185">Reference proteome</keyword>
<keyword evidence="1" id="KW-0472">Membrane</keyword>
<evidence type="ECO:0000256" key="1">
    <source>
        <dbReference type="SAM" id="Phobius"/>
    </source>
</evidence>
<gene>
    <name evidence="2" type="ORF">SM124_00200</name>
</gene>
<keyword evidence="1" id="KW-0812">Transmembrane</keyword>
<sequence>MTPISVVFILFPIGVLILTVLLKAVLRFSKKVNIMIALVTYLLTNIGLYLLIKGAFISQAFDLAKELQVFMNLRLRQWIDILLIPNTFTFMYLAISLITLRVMDRLMIKIQDI</sequence>
<proteinExistence type="predicted"/>
<dbReference type="RefSeq" id="WP_322444469.1">
    <property type="nucleotide sequence ID" value="NZ_JAXOFX010000001.1"/>
</dbReference>
<evidence type="ECO:0000313" key="3">
    <source>
        <dbReference type="Proteomes" id="UP001290455"/>
    </source>
</evidence>
<reference evidence="2 3" key="1">
    <citation type="submission" date="2023-11" db="EMBL/GenBank/DDBJ databases">
        <title>Bacillus jintuensis, isolated from a mudflat on the Beibu Gulf coast.</title>
        <authorList>
            <person name="Li M."/>
        </authorList>
    </citation>
    <scope>NUCLEOTIDE SEQUENCE [LARGE SCALE GENOMIC DNA]</scope>
    <source>
        <strain evidence="2 3">31A1R</strain>
    </source>
</reference>
<evidence type="ECO:0000313" key="2">
    <source>
        <dbReference type="EMBL" id="MDZ5470155.1"/>
    </source>
</evidence>
<dbReference type="Proteomes" id="UP001290455">
    <property type="component" value="Unassembled WGS sequence"/>
</dbReference>
<name>A0ABU5ISN4_9BACI</name>
<protein>
    <submittedName>
        <fullName evidence="2">Uncharacterized protein</fullName>
    </submittedName>
</protein>
<organism evidence="2 3">
    <name type="scientific">Robertmurraya mangrovi</name>
    <dbReference type="NCBI Taxonomy" id="3098077"/>
    <lineage>
        <taxon>Bacteria</taxon>
        <taxon>Bacillati</taxon>
        <taxon>Bacillota</taxon>
        <taxon>Bacilli</taxon>
        <taxon>Bacillales</taxon>
        <taxon>Bacillaceae</taxon>
        <taxon>Robertmurraya</taxon>
    </lineage>
</organism>